<dbReference type="AlphaFoldDB" id="A0A3L7AHN5"/>
<keyword evidence="2" id="KW-1185">Reference proteome</keyword>
<dbReference type="EMBL" id="RCTF01000006">
    <property type="protein sequence ID" value="RLP79161.1"/>
    <property type="molecule type" value="Genomic_DNA"/>
</dbReference>
<evidence type="ECO:0000313" key="1">
    <source>
        <dbReference type="EMBL" id="RLP79161.1"/>
    </source>
</evidence>
<accession>A0A3L7AHN5</accession>
<keyword evidence="1" id="KW-0378">Hydrolase</keyword>
<proteinExistence type="predicted"/>
<name>A0A3L7AHN5_9HYPH</name>
<dbReference type="Proteomes" id="UP000269692">
    <property type="component" value="Unassembled WGS sequence"/>
</dbReference>
<protein>
    <submittedName>
        <fullName evidence="1">Alpha/beta hydrolase</fullName>
    </submittedName>
</protein>
<dbReference type="OrthoDB" id="7257695at2"/>
<sequence>MLPGGAGAIGIRPDGTLAHGANFLVRTRARFMNKGFAVLIPDAAGTRNLRGRRSTPAYGDLVRALAAYAGSETGAPVFLVGTSQGAIAAANGAARAQPGAVAGLVLTEAVSDLGGSRESVFDVDLAAVRVPVLIVANRDDACPVSPPAAAPRIAAALAGAPSVTVENVAGGMPGKACGSLSPHGYRGIEGQVVDLISAWIDARLAAFGRQGATGPLPHPARDPE</sequence>
<dbReference type="GO" id="GO:0016787">
    <property type="term" value="F:hydrolase activity"/>
    <property type="evidence" value="ECO:0007669"/>
    <property type="project" value="UniProtKB-KW"/>
</dbReference>
<dbReference type="SUPFAM" id="SSF53474">
    <property type="entry name" value="alpha/beta-Hydrolases"/>
    <property type="match status" value="1"/>
</dbReference>
<dbReference type="InterPro" id="IPR029058">
    <property type="entry name" value="AB_hydrolase_fold"/>
</dbReference>
<gene>
    <name evidence="1" type="ORF">D9R14_09350</name>
</gene>
<dbReference type="Gene3D" id="3.40.50.1820">
    <property type="entry name" value="alpha/beta hydrolase"/>
    <property type="match status" value="1"/>
</dbReference>
<comment type="caution">
    <text evidence="1">The sequence shown here is derived from an EMBL/GenBank/DDBJ whole genome shotgun (WGS) entry which is preliminary data.</text>
</comment>
<organism evidence="1 2">
    <name type="scientific">Xanthobacter tagetidis</name>
    <dbReference type="NCBI Taxonomy" id="60216"/>
    <lineage>
        <taxon>Bacteria</taxon>
        <taxon>Pseudomonadati</taxon>
        <taxon>Pseudomonadota</taxon>
        <taxon>Alphaproteobacteria</taxon>
        <taxon>Hyphomicrobiales</taxon>
        <taxon>Xanthobacteraceae</taxon>
        <taxon>Xanthobacter</taxon>
    </lineage>
</organism>
<reference evidence="1 2" key="1">
    <citation type="submission" date="2018-10" db="EMBL/GenBank/DDBJ databases">
        <title>Xanthobacter tagetidis genome sequencing and assembly.</title>
        <authorList>
            <person name="Maclea K.S."/>
            <person name="Goen A.E."/>
            <person name="Fatima S.A."/>
        </authorList>
    </citation>
    <scope>NUCLEOTIDE SEQUENCE [LARGE SCALE GENOMIC DNA]</scope>
    <source>
        <strain evidence="1 2">ATCC 700314</strain>
    </source>
</reference>
<evidence type="ECO:0000313" key="2">
    <source>
        <dbReference type="Proteomes" id="UP000269692"/>
    </source>
</evidence>